<evidence type="ECO:0000256" key="9">
    <source>
        <dbReference type="ARBA" id="ARBA00023229"/>
    </source>
</evidence>
<keyword evidence="8 13" id="KW-0472">Membrane</keyword>
<feature type="transmembrane region" description="Helical" evidence="13">
    <location>
        <begin position="269"/>
        <end position="287"/>
    </location>
</feature>
<keyword evidence="13" id="KW-0999">Mitochondrion inner membrane</keyword>
<dbReference type="AlphaFoldDB" id="A0A2G8LLT2"/>
<comment type="caution">
    <text evidence="14">The sequence shown here is derived from an EMBL/GenBank/DDBJ whole genome shotgun (WGS) entry which is preliminary data.</text>
</comment>
<dbReference type="PANTHER" id="PTHR11048">
    <property type="entry name" value="PRENYLTRANSFERASES"/>
    <property type="match status" value="1"/>
</dbReference>
<dbReference type="EMBL" id="MRZV01000038">
    <property type="protein sequence ID" value="PIK61209.1"/>
    <property type="molecule type" value="Genomic_DNA"/>
</dbReference>
<dbReference type="InterPro" id="IPR006370">
    <property type="entry name" value="HB_polyprenyltransferase-like"/>
</dbReference>
<dbReference type="NCBIfam" id="TIGR01474">
    <property type="entry name" value="ubiA_proteo"/>
    <property type="match status" value="1"/>
</dbReference>
<comment type="catalytic activity">
    <reaction evidence="12">
        <text>an all-trans-polyprenyl diphosphate + 4-hydroxybenzoate = a 4-hydroxy-3-(all-trans-polyprenyl)benzoate + diphosphate</text>
        <dbReference type="Rhea" id="RHEA:44504"/>
        <dbReference type="Rhea" id="RHEA-COMP:9514"/>
        <dbReference type="Rhea" id="RHEA-COMP:9564"/>
        <dbReference type="ChEBI" id="CHEBI:17879"/>
        <dbReference type="ChEBI" id="CHEBI:33019"/>
        <dbReference type="ChEBI" id="CHEBI:58914"/>
        <dbReference type="ChEBI" id="CHEBI:78396"/>
        <dbReference type="EC" id="2.5.1.39"/>
    </reaction>
    <physiologicalReaction direction="left-to-right" evidence="12">
        <dbReference type="Rhea" id="RHEA:44505"/>
    </physiologicalReaction>
</comment>
<evidence type="ECO:0000256" key="12">
    <source>
        <dbReference type="ARBA" id="ARBA00051182"/>
    </source>
</evidence>
<reference evidence="14 15" key="1">
    <citation type="journal article" date="2017" name="PLoS Biol.">
        <title>The sea cucumber genome provides insights into morphological evolution and visceral regeneration.</title>
        <authorList>
            <person name="Zhang X."/>
            <person name="Sun L."/>
            <person name="Yuan J."/>
            <person name="Sun Y."/>
            <person name="Gao Y."/>
            <person name="Zhang L."/>
            <person name="Li S."/>
            <person name="Dai H."/>
            <person name="Hamel J.F."/>
            <person name="Liu C."/>
            <person name="Yu Y."/>
            <person name="Liu S."/>
            <person name="Lin W."/>
            <person name="Guo K."/>
            <person name="Jin S."/>
            <person name="Xu P."/>
            <person name="Storey K.B."/>
            <person name="Huan P."/>
            <person name="Zhang T."/>
            <person name="Zhou Y."/>
            <person name="Zhang J."/>
            <person name="Lin C."/>
            <person name="Li X."/>
            <person name="Xing L."/>
            <person name="Huo D."/>
            <person name="Sun M."/>
            <person name="Wang L."/>
            <person name="Mercier A."/>
            <person name="Li F."/>
            <person name="Yang H."/>
            <person name="Xiang J."/>
        </authorList>
    </citation>
    <scope>NUCLEOTIDE SEQUENCE [LARGE SCALE GENOMIC DNA]</scope>
    <source>
        <strain evidence="14">Shaxun</strain>
        <tissue evidence="14">Muscle</tissue>
    </source>
</reference>
<keyword evidence="13" id="KW-0496">Mitochondrion</keyword>
<evidence type="ECO:0000256" key="8">
    <source>
        <dbReference type="ARBA" id="ARBA00023136"/>
    </source>
</evidence>
<evidence type="ECO:0000256" key="13">
    <source>
        <dbReference type="HAMAP-Rule" id="MF_03189"/>
    </source>
</evidence>
<evidence type="ECO:0000313" key="14">
    <source>
        <dbReference type="EMBL" id="PIK61209.1"/>
    </source>
</evidence>
<proteinExistence type="inferred from homology"/>
<dbReference type="FunFam" id="1.10.357.140:FF:000003">
    <property type="entry name" value="4-hydroxybenzoate polyprenyltransferase, mitochondrial"/>
    <property type="match status" value="1"/>
</dbReference>
<organism evidence="14 15">
    <name type="scientific">Stichopus japonicus</name>
    <name type="common">Sea cucumber</name>
    <dbReference type="NCBI Taxonomy" id="307972"/>
    <lineage>
        <taxon>Eukaryota</taxon>
        <taxon>Metazoa</taxon>
        <taxon>Echinodermata</taxon>
        <taxon>Eleutherozoa</taxon>
        <taxon>Echinozoa</taxon>
        <taxon>Holothuroidea</taxon>
        <taxon>Aspidochirotacea</taxon>
        <taxon>Aspidochirotida</taxon>
        <taxon>Stichopodidae</taxon>
        <taxon>Apostichopus</taxon>
    </lineage>
</organism>
<evidence type="ECO:0000256" key="5">
    <source>
        <dbReference type="ARBA" id="ARBA00022688"/>
    </source>
</evidence>
<keyword evidence="15" id="KW-1185">Reference proteome</keyword>
<feature type="transmembrane region" description="Helical" evidence="13">
    <location>
        <begin position="360"/>
        <end position="379"/>
    </location>
</feature>
<evidence type="ECO:0000256" key="1">
    <source>
        <dbReference type="ARBA" id="ARBA00001946"/>
    </source>
</evidence>
<dbReference type="InterPro" id="IPR039653">
    <property type="entry name" value="Prenyltransferase"/>
</dbReference>
<evidence type="ECO:0000256" key="6">
    <source>
        <dbReference type="ARBA" id="ARBA00022692"/>
    </source>
</evidence>
<dbReference type="HAMAP" id="MF_01635">
    <property type="entry name" value="UbiA"/>
    <property type="match status" value="1"/>
</dbReference>
<comment type="subcellular location">
    <subcellularLocation>
        <location evidence="2">Membrane</location>
        <topology evidence="2">Multi-pass membrane protein</topology>
    </subcellularLocation>
    <subcellularLocation>
        <location evidence="13">Mitochondrion inner membrane</location>
        <topology evidence="13">Multi-pass membrane protein</topology>
        <orientation evidence="13">Matrix side</orientation>
    </subcellularLocation>
</comment>
<dbReference type="GO" id="GO:0006744">
    <property type="term" value="P:ubiquinone biosynthetic process"/>
    <property type="evidence" value="ECO:0007669"/>
    <property type="project" value="UniProtKB-UniRule"/>
</dbReference>
<dbReference type="UniPathway" id="UPA00232"/>
<dbReference type="STRING" id="307972.A0A2G8LLT2"/>
<comment type="function">
    <text evidence="13">Catalyzes the prenylation of para-hydroxybenzoate (PHB) with an all-trans polyprenyl group. Mediates the second step in the final reaction sequence of coenzyme Q (CoQ) biosynthesis, which is the condensation of the polyisoprenoid side chain with PHB, generating the first membrane-bound Q intermediate.</text>
</comment>
<comment type="pathway">
    <text evidence="13">Cofactor biosynthesis; ubiquinone biosynthesis.</text>
</comment>
<evidence type="ECO:0000256" key="3">
    <source>
        <dbReference type="ARBA" id="ARBA00005985"/>
    </source>
</evidence>
<dbReference type="EC" id="2.5.1.39" evidence="13"/>
<dbReference type="InterPro" id="IPR044878">
    <property type="entry name" value="UbiA_sf"/>
</dbReference>
<keyword evidence="7 13" id="KW-1133">Transmembrane helix</keyword>
<dbReference type="OrthoDB" id="18170at2759"/>
<keyword evidence="4 13" id="KW-0808">Transferase</keyword>
<dbReference type="GO" id="GO:0005743">
    <property type="term" value="C:mitochondrial inner membrane"/>
    <property type="evidence" value="ECO:0007669"/>
    <property type="project" value="UniProtKB-SubCell"/>
</dbReference>
<keyword evidence="6 13" id="KW-0812">Transmembrane</keyword>
<evidence type="ECO:0000256" key="10">
    <source>
        <dbReference type="ARBA" id="ARBA00049890"/>
    </source>
</evidence>
<dbReference type="GO" id="GO:0008412">
    <property type="term" value="F:4-hydroxybenzoate polyprenyltransferase activity"/>
    <property type="evidence" value="ECO:0007669"/>
    <property type="project" value="UniProtKB-EC"/>
</dbReference>
<name>A0A2G8LLT2_STIJA</name>
<keyword evidence="9 13" id="KW-0414">Isoprene biosynthesis</keyword>
<dbReference type="InterPro" id="IPR030470">
    <property type="entry name" value="UbiA_prenylTrfase_CS"/>
</dbReference>
<dbReference type="Pfam" id="PF01040">
    <property type="entry name" value="UbiA"/>
    <property type="match status" value="1"/>
</dbReference>
<dbReference type="Proteomes" id="UP000230750">
    <property type="component" value="Unassembled WGS sequence"/>
</dbReference>
<dbReference type="GO" id="GO:0008299">
    <property type="term" value="P:isoprenoid biosynthetic process"/>
    <property type="evidence" value="ECO:0007669"/>
    <property type="project" value="UniProtKB-UniRule"/>
</dbReference>
<evidence type="ECO:0000256" key="7">
    <source>
        <dbReference type="ARBA" id="ARBA00022989"/>
    </source>
</evidence>
<comment type="catalytic activity">
    <reaction evidence="10">
        <text>all-trans-decaprenyl diphosphate + 4-hydroxybenzoate = 4-hydroxy-3-(all-trans-decaprenyl)benzoate + diphosphate</text>
        <dbReference type="Rhea" id="RHEA:44564"/>
        <dbReference type="ChEBI" id="CHEBI:17879"/>
        <dbReference type="ChEBI" id="CHEBI:33019"/>
        <dbReference type="ChEBI" id="CHEBI:60721"/>
        <dbReference type="ChEBI" id="CHEBI:84503"/>
        <dbReference type="EC" id="2.5.1.39"/>
    </reaction>
    <physiologicalReaction direction="left-to-right" evidence="10">
        <dbReference type="Rhea" id="RHEA:44565"/>
    </physiologicalReaction>
</comment>
<evidence type="ECO:0000313" key="15">
    <source>
        <dbReference type="Proteomes" id="UP000230750"/>
    </source>
</evidence>
<comment type="cofactor">
    <cofactor evidence="1 13">
        <name>Mg(2+)</name>
        <dbReference type="ChEBI" id="CHEBI:18420"/>
    </cofactor>
</comment>
<evidence type="ECO:0000256" key="4">
    <source>
        <dbReference type="ARBA" id="ARBA00022679"/>
    </source>
</evidence>
<dbReference type="PROSITE" id="PS00943">
    <property type="entry name" value="UBIA"/>
    <property type="match status" value="1"/>
</dbReference>
<sequence length="454" mass="51023">MGKHKSILQNGTSRDIWVASFWDSPAKLVKKIAYRKMEVFRLCSALSRHCYLSRWPKVIYSVPRLCQSLSYHESRCLLPYNEKSRWNRQNQNLNIVDSSVAECDERRMVRRYYSHYNLPHSLETGETTCYSFLSPVSTQRKQHRRLSLRPASLVDGAPKKMQPYLKLMRLDKPIGSWLLYWPGAWSIALAAQPGQFPDLSLLALFGVGALIMRGAGCTINDMWDKDFDKSVERTKNRPLAAGDITPFQALVFLGGQLSLGLAVLLSLNWYSVILGASSMLFVVTYPLMKRITYWPQAVLALLGWAAVKGSCDWGVVLPLYVAGVSWTLVYDTIYGHQDKDDDLMIGLKSTSILLGDRTKIWLTGFSFTMVSSLVLTGYMSDQTVPYYIATALIAAHLGVQIGTLNINDPEDCWKKFRSNNRVGAILFAGIVAGSLAKVALDKQPKVEERADANE</sequence>
<comment type="similarity">
    <text evidence="3 13">Belongs to the UbiA prenyltransferase family.</text>
</comment>
<keyword evidence="5 13" id="KW-0831">Ubiquinone biosynthesis</keyword>
<accession>A0A2G8LLT2</accession>
<feature type="transmembrane region" description="Helical" evidence="13">
    <location>
        <begin position="422"/>
        <end position="440"/>
    </location>
</feature>
<dbReference type="CDD" id="cd13959">
    <property type="entry name" value="PT_UbiA_COQ2"/>
    <property type="match status" value="1"/>
</dbReference>
<protein>
    <recommendedName>
        <fullName evidence="13">4-hydroxybenzoate polyprenyltransferase, mitochondrial</fullName>
        <shortName evidence="13">4-HB polyprenyltransferase</shortName>
        <ecNumber evidence="13">2.5.1.39</ecNumber>
    </recommendedName>
    <alternativeName>
        <fullName evidence="13">Para-hydroxybenzoate--polyprenyltransferase</fullName>
        <shortName evidence="13">PHB:PPT</shortName>
        <shortName evidence="13">PHB:polyprenyltransferase</shortName>
    </alternativeName>
</protein>
<evidence type="ECO:0000256" key="11">
    <source>
        <dbReference type="ARBA" id="ARBA00050454"/>
    </source>
</evidence>
<gene>
    <name evidence="14" type="ORF">BSL78_01852</name>
</gene>
<dbReference type="InterPro" id="IPR000537">
    <property type="entry name" value="UbiA_prenyltransferase"/>
</dbReference>
<dbReference type="PANTHER" id="PTHR11048:SF28">
    <property type="entry name" value="4-HYDROXYBENZOATE POLYPRENYLTRANSFERASE, MITOCHONDRIAL"/>
    <property type="match status" value="1"/>
</dbReference>
<dbReference type="Gene3D" id="1.10.357.140">
    <property type="entry name" value="UbiA prenyltransferase"/>
    <property type="match status" value="1"/>
</dbReference>
<dbReference type="FunFam" id="1.20.120.1780:FF:000001">
    <property type="entry name" value="4-hydroxybenzoate octaprenyltransferase"/>
    <property type="match status" value="1"/>
</dbReference>
<feature type="transmembrane region" description="Helical" evidence="13">
    <location>
        <begin position="386"/>
        <end position="402"/>
    </location>
</feature>
<comment type="catalytic activity">
    <reaction evidence="11">
        <text>all-trans-nonaprenyl diphosphate + 4-hydroxybenzoate = 4-hydroxy-3-(all-trans-nonaprenyl)benzoate + diphosphate</text>
        <dbReference type="Rhea" id="RHEA:17709"/>
        <dbReference type="ChEBI" id="CHEBI:17879"/>
        <dbReference type="ChEBI" id="CHEBI:33019"/>
        <dbReference type="ChEBI" id="CHEBI:58391"/>
        <dbReference type="ChEBI" id="CHEBI:84502"/>
        <dbReference type="EC" id="2.5.1.39"/>
    </reaction>
    <physiologicalReaction direction="left-to-right" evidence="11">
        <dbReference type="Rhea" id="RHEA:17710"/>
    </physiologicalReaction>
</comment>
<dbReference type="Gene3D" id="1.20.120.1780">
    <property type="entry name" value="UbiA prenyltransferase"/>
    <property type="match status" value="1"/>
</dbReference>
<evidence type="ECO:0000256" key="2">
    <source>
        <dbReference type="ARBA" id="ARBA00004141"/>
    </source>
</evidence>